<keyword evidence="1" id="KW-0808">Transferase</keyword>
<name>A0A9W8MAV6_9AGAR</name>
<dbReference type="InterPro" id="IPR000569">
    <property type="entry name" value="HECT_dom"/>
</dbReference>
<comment type="caution">
    <text evidence="5">The sequence shown here is derived from an EMBL/GenBank/DDBJ whole genome shotgun (WGS) entry which is preliminary data.</text>
</comment>
<dbReference type="Pfam" id="PF00632">
    <property type="entry name" value="HECT"/>
    <property type="match status" value="1"/>
</dbReference>
<dbReference type="InterPro" id="IPR035983">
    <property type="entry name" value="Hect_E3_ubiquitin_ligase"/>
</dbReference>
<dbReference type="SMART" id="SM00119">
    <property type="entry name" value="HECTc"/>
    <property type="match status" value="1"/>
</dbReference>
<dbReference type="GO" id="GO:0061630">
    <property type="term" value="F:ubiquitin protein ligase activity"/>
    <property type="evidence" value="ECO:0007669"/>
    <property type="project" value="InterPro"/>
</dbReference>
<dbReference type="GO" id="GO:0016607">
    <property type="term" value="C:nuclear speck"/>
    <property type="evidence" value="ECO:0007669"/>
    <property type="project" value="TreeGrafter"/>
</dbReference>
<dbReference type="PANTHER" id="PTHR45670:SF1">
    <property type="entry name" value="E3 UBIQUITIN-PROTEIN LIGASE HECTD1"/>
    <property type="match status" value="1"/>
</dbReference>
<keyword evidence="6" id="KW-1185">Reference proteome</keyword>
<gene>
    <name evidence="5" type="ORF">H1R20_g15195</name>
</gene>
<dbReference type="SUPFAM" id="SSF56204">
    <property type="entry name" value="Hect, E3 ligase catalytic domain"/>
    <property type="match status" value="1"/>
</dbReference>
<dbReference type="AlphaFoldDB" id="A0A9W8MAV6"/>
<dbReference type="Gene3D" id="3.30.2410.10">
    <property type="entry name" value="Hect, E3 ligase catalytic domain"/>
    <property type="match status" value="1"/>
</dbReference>
<protein>
    <recommendedName>
        <fullName evidence="4">HECT domain-containing protein</fullName>
    </recommendedName>
</protein>
<dbReference type="EMBL" id="JANBPK010001537">
    <property type="protein sequence ID" value="KAJ2921909.1"/>
    <property type="molecule type" value="Genomic_DNA"/>
</dbReference>
<dbReference type="PANTHER" id="PTHR45670">
    <property type="entry name" value="E3 UBIQUITIN-PROTEIN LIGASE TRIP12"/>
    <property type="match status" value="1"/>
</dbReference>
<feature type="active site" description="Glycyl thioester intermediate" evidence="3">
    <location>
        <position position="242"/>
    </location>
</feature>
<keyword evidence="2 3" id="KW-0833">Ubl conjugation pathway</keyword>
<dbReference type="OrthoDB" id="423283at2759"/>
<proteinExistence type="predicted"/>
<sequence>MLDSRIIDLSFNKVFLKIVLGEEVPVTISTLKLVDLELANSLTQLQKIASESGDEPTDKLSRKIAAIEKVKVEDLALDFTIPGYDIELRPGGRDIAVTSENVYEYIEEVLDAIIGKGVQVQAKAFKEGFSKVFPVTDLRAFTADELVMLFGNSDEDWTIETLSEAVKADHGFNVESRAIRFLLGVMSEFDGPTRRAFLQFITGSPKLPIGGFKGLNPPLTVVRKPHEAPLTADDYLPSVMTCVNYLKLPEYSTKEMMKEKLRVAIQEGVGSFHLS</sequence>
<accession>A0A9W8MAV6</accession>
<evidence type="ECO:0000313" key="6">
    <source>
        <dbReference type="Proteomes" id="UP001140091"/>
    </source>
</evidence>
<evidence type="ECO:0000313" key="5">
    <source>
        <dbReference type="EMBL" id="KAJ2921909.1"/>
    </source>
</evidence>
<reference evidence="5" key="1">
    <citation type="submission" date="2022-06" db="EMBL/GenBank/DDBJ databases">
        <title>Genome Sequence of Candolleomyces eurysporus.</title>
        <authorList>
            <person name="Buettner E."/>
        </authorList>
    </citation>
    <scope>NUCLEOTIDE SEQUENCE</scope>
    <source>
        <strain evidence="5">VTCC 930004</strain>
    </source>
</reference>
<evidence type="ECO:0000259" key="4">
    <source>
        <dbReference type="PROSITE" id="PS50237"/>
    </source>
</evidence>
<dbReference type="FunFam" id="3.30.2410.10:FF:000005">
    <property type="entry name" value="E3 ubiquitin-protein ligase TRIP12 isoform X1"/>
    <property type="match status" value="1"/>
</dbReference>
<dbReference type="GO" id="GO:0043161">
    <property type="term" value="P:proteasome-mediated ubiquitin-dependent protein catabolic process"/>
    <property type="evidence" value="ECO:0007669"/>
    <property type="project" value="TreeGrafter"/>
</dbReference>
<evidence type="ECO:0000256" key="1">
    <source>
        <dbReference type="ARBA" id="ARBA00022679"/>
    </source>
</evidence>
<evidence type="ECO:0000256" key="3">
    <source>
        <dbReference type="PROSITE-ProRule" id="PRU00104"/>
    </source>
</evidence>
<dbReference type="GO" id="GO:0000209">
    <property type="term" value="P:protein polyubiquitination"/>
    <property type="evidence" value="ECO:0007669"/>
    <property type="project" value="TreeGrafter"/>
</dbReference>
<dbReference type="Gene3D" id="3.30.2160.10">
    <property type="entry name" value="Hect, E3 ligase catalytic domain"/>
    <property type="match status" value="1"/>
</dbReference>
<dbReference type="InterPro" id="IPR045322">
    <property type="entry name" value="HECTD1/TRIP12-like"/>
</dbReference>
<dbReference type="Gene3D" id="3.90.1750.10">
    <property type="entry name" value="Hect, E3 ligase catalytic domains"/>
    <property type="match status" value="1"/>
</dbReference>
<organism evidence="5 6">
    <name type="scientific">Candolleomyces eurysporus</name>
    <dbReference type="NCBI Taxonomy" id="2828524"/>
    <lineage>
        <taxon>Eukaryota</taxon>
        <taxon>Fungi</taxon>
        <taxon>Dikarya</taxon>
        <taxon>Basidiomycota</taxon>
        <taxon>Agaricomycotina</taxon>
        <taxon>Agaricomycetes</taxon>
        <taxon>Agaricomycetidae</taxon>
        <taxon>Agaricales</taxon>
        <taxon>Agaricineae</taxon>
        <taxon>Psathyrellaceae</taxon>
        <taxon>Candolleomyces</taxon>
    </lineage>
</organism>
<feature type="non-terminal residue" evidence="5">
    <location>
        <position position="1"/>
    </location>
</feature>
<dbReference type="PROSITE" id="PS50237">
    <property type="entry name" value="HECT"/>
    <property type="match status" value="1"/>
</dbReference>
<dbReference type="Proteomes" id="UP001140091">
    <property type="component" value="Unassembled WGS sequence"/>
</dbReference>
<evidence type="ECO:0000256" key="2">
    <source>
        <dbReference type="ARBA" id="ARBA00022786"/>
    </source>
</evidence>
<feature type="domain" description="HECT" evidence="4">
    <location>
        <begin position="1"/>
        <end position="275"/>
    </location>
</feature>